<keyword evidence="3" id="KW-1185">Reference proteome</keyword>
<evidence type="ECO:0000313" key="3">
    <source>
        <dbReference type="Proteomes" id="UP000289738"/>
    </source>
</evidence>
<accession>A0A445DU77</accession>
<organism evidence="2 3">
    <name type="scientific">Arachis hypogaea</name>
    <name type="common">Peanut</name>
    <dbReference type="NCBI Taxonomy" id="3818"/>
    <lineage>
        <taxon>Eukaryota</taxon>
        <taxon>Viridiplantae</taxon>
        <taxon>Streptophyta</taxon>
        <taxon>Embryophyta</taxon>
        <taxon>Tracheophyta</taxon>
        <taxon>Spermatophyta</taxon>
        <taxon>Magnoliopsida</taxon>
        <taxon>eudicotyledons</taxon>
        <taxon>Gunneridae</taxon>
        <taxon>Pentapetalae</taxon>
        <taxon>rosids</taxon>
        <taxon>fabids</taxon>
        <taxon>Fabales</taxon>
        <taxon>Fabaceae</taxon>
        <taxon>Papilionoideae</taxon>
        <taxon>50 kb inversion clade</taxon>
        <taxon>dalbergioids sensu lato</taxon>
        <taxon>Dalbergieae</taxon>
        <taxon>Pterocarpus clade</taxon>
        <taxon>Arachis</taxon>
    </lineage>
</organism>
<feature type="compositionally biased region" description="Low complexity" evidence="1">
    <location>
        <begin position="65"/>
        <end position="101"/>
    </location>
</feature>
<comment type="caution">
    <text evidence="2">The sequence shown here is derived from an EMBL/GenBank/DDBJ whole genome shotgun (WGS) entry which is preliminary data.</text>
</comment>
<sequence>MVYRMMVVEWYNHDKNHHIHRNDMHYRKDYHHSNLKGKVAMMIAHMDMALFLRIHLFHNANPKPKSNIISSSKPKANPKNASKPKPNPNSVSNPKVNPKPKTNTKAYCTRSASRMKKIQLIHQEDSSYELGRDDSSSNDDIVEKNCQAKKRDSKLKHSPTEALAKSKRKFINDDDALVMDDEECEVDLSFLEVSVTRDGDLDNALDPRAEFDGANYSHSEKMKTPPFLENEFFEEEPNDVFPDLLSIVQEVMPHVHHRFCMWHLWRNFNKQWKDLELRELVTLGMRKINHLSRFL</sequence>
<dbReference type="Proteomes" id="UP000289738">
    <property type="component" value="Chromosome A03"/>
</dbReference>
<dbReference type="EMBL" id="SDMP01000003">
    <property type="protein sequence ID" value="RYR66745.1"/>
    <property type="molecule type" value="Genomic_DNA"/>
</dbReference>
<feature type="region of interest" description="Disordered" evidence="1">
    <location>
        <begin position="65"/>
        <end position="104"/>
    </location>
</feature>
<name>A0A445DU77_ARAHY</name>
<proteinExistence type="predicted"/>
<gene>
    <name evidence="2" type="ORF">Ahy_A03g012799</name>
</gene>
<evidence type="ECO:0000313" key="2">
    <source>
        <dbReference type="EMBL" id="RYR66745.1"/>
    </source>
</evidence>
<evidence type="ECO:0000256" key="1">
    <source>
        <dbReference type="SAM" id="MobiDB-lite"/>
    </source>
</evidence>
<protein>
    <submittedName>
        <fullName evidence="2">Uncharacterized protein</fullName>
    </submittedName>
</protein>
<reference evidence="2 3" key="1">
    <citation type="submission" date="2019-01" db="EMBL/GenBank/DDBJ databases">
        <title>Sequencing of cultivated peanut Arachis hypogaea provides insights into genome evolution and oil improvement.</title>
        <authorList>
            <person name="Chen X."/>
        </authorList>
    </citation>
    <scope>NUCLEOTIDE SEQUENCE [LARGE SCALE GENOMIC DNA]</scope>
    <source>
        <strain evidence="3">cv. Fuhuasheng</strain>
        <tissue evidence="2">Leaves</tissue>
    </source>
</reference>
<dbReference type="AlphaFoldDB" id="A0A445DU77"/>